<reference evidence="2 3" key="1">
    <citation type="submission" date="2021-06" db="EMBL/GenBank/DDBJ databases">
        <authorList>
            <person name="Palmer J.M."/>
        </authorList>
    </citation>
    <scope>NUCLEOTIDE SEQUENCE [LARGE SCALE GENOMIC DNA]</scope>
    <source>
        <strain evidence="2 3">XC_2019</strain>
        <tissue evidence="2">Muscle</tissue>
    </source>
</reference>
<feature type="region of interest" description="Disordered" evidence="1">
    <location>
        <begin position="79"/>
        <end position="104"/>
    </location>
</feature>
<accession>A0ABV0RAQ8</accession>
<protein>
    <submittedName>
        <fullName evidence="2">Uncharacterized protein</fullName>
    </submittedName>
</protein>
<keyword evidence="3" id="KW-1185">Reference proteome</keyword>
<name>A0ABV0RAQ8_9TELE</name>
<organism evidence="2 3">
    <name type="scientific">Xenoophorus captivus</name>
    <dbReference type="NCBI Taxonomy" id="1517983"/>
    <lineage>
        <taxon>Eukaryota</taxon>
        <taxon>Metazoa</taxon>
        <taxon>Chordata</taxon>
        <taxon>Craniata</taxon>
        <taxon>Vertebrata</taxon>
        <taxon>Euteleostomi</taxon>
        <taxon>Actinopterygii</taxon>
        <taxon>Neopterygii</taxon>
        <taxon>Teleostei</taxon>
        <taxon>Neoteleostei</taxon>
        <taxon>Acanthomorphata</taxon>
        <taxon>Ovalentaria</taxon>
        <taxon>Atherinomorphae</taxon>
        <taxon>Cyprinodontiformes</taxon>
        <taxon>Goodeidae</taxon>
        <taxon>Xenoophorus</taxon>
    </lineage>
</organism>
<sequence length="104" mass="10980">MMPHPLIPVSLPPASVTMAMSQMNHLSTIANMAAAAQGQTAHHNGLSMNQALLGLSPNLAPGPKEGDLAHDMSHEVKRMHTDKGVPASSCSPHMKETLVQSHLC</sequence>
<evidence type="ECO:0000256" key="1">
    <source>
        <dbReference type="SAM" id="MobiDB-lite"/>
    </source>
</evidence>
<gene>
    <name evidence="2" type="ORF">XENOCAPTIV_012300</name>
</gene>
<dbReference type="Proteomes" id="UP001434883">
    <property type="component" value="Unassembled WGS sequence"/>
</dbReference>
<comment type="caution">
    <text evidence="2">The sequence shown here is derived from an EMBL/GenBank/DDBJ whole genome shotgun (WGS) entry which is preliminary data.</text>
</comment>
<proteinExistence type="predicted"/>
<dbReference type="PANTHER" id="PTHR12577">
    <property type="entry name" value="DACHSHUND"/>
    <property type="match status" value="1"/>
</dbReference>
<dbReference type="EMBL" id="JAHRIN010042014">
    <property type="protein sequence ID" value="MEQ2205205.1"/>
    <property type="molecule type" value="Genomic_DNA"/>
</dbReference>
<dbReference type="PANTHER" id="PTHR12577:SF14">
    <property type="entry name" value="DACHSHUND HOMOLOG 1"/>
    <property type="match status" value="1"/>
</dbReference>
<evidence type="ECO:0000313" key="2">
    <source>
        <dbReference type="EMBL" id="MEQ2205205.1"/>
    </source>
</evidence>
<evidence type="ECO:0000313" key="3">
    <source>
        <dbReference type="Proteomes" id="UP001434883"/>
    </source>
</evidence>
<dbReference type="InterPro" id="IPR052417">
    <property type="entry name" value="Dachshund_domain"/>
</dbReference>